<comment type="subcellular location">
    <subcellularLocation>
        <location evidence="7">Cytoplasm</location>
    </subcellularLocation>
</comment>
<evidence type="ECO:0000313" key="8">
    <source>
        <dbReference type="EMBL" id="GEN98393.1"/>
    </source>
</evidence>
<comment type="caution">
    <text evidence="8">The sequence shown here is derived from an EMBL/GenBank/DDBJ whole genome shotgun (WGS) entry which is preliminary data.</text>
</comment>
<dbReference type="NCBIfam" id="NF010552">
    <property type="entry name" value="PRK13946.1"/>
    <property type="match status" value="1"/>
</dbReference>
<keyword evidence="1 7" id="KW-0028">Amino-acid biosynthesis</keyword>
<dbReference type="PANTHER" id="PTHR21087:SF16">
    <property type="entry name" value="SHIKIMATE KINASE 1, CHLOROPLASTIC"/>
    <property type="match status" value="1"/>
</dbReference>
<dbReference type="UniPathway" id="UPA00053">
    <property type="reaction ID" value="UER00088"/>
</dbReference>
<dbReference type="GO" id="GO:0005524">
    <property type="term" value="F:ATP binding"/>
    <property type="evidence" value="ECO:0007669"/>
    <property type="project" value="UniProtKB-UniRule"/>
</dbReference>
<dbReference type="GO" id="GO:0004765">
    <property type="term" value="F:shikimate kinase activity"/>
    <property type="evidence" value="ECO:0007669"/>
    <property type="project" value="UniProtKB-UniRule"/>
</dbReference>
<dbReference type="Pfam" id="PF01202">
    <property type="entry name" value="SKI"/>
    <property type="match status" value="1"/>
</dbReference>
<dbReference type="Proteomes" id="UP000321464">
    <property type="component" value="Unassembled WGS sequence"/>
</dbReference>
<dbReference type="GO" id="GO:0008652">
    <property type="term" value="P:amino acid biosynthetic process"/>
    <property type="evidence" value="ECO:0007669"/>
    <property type="project" value="UniProtKB-KW"/>
</dbReference>
<dbReference type="GO" id="GO:0005829">
    <property type="term" value="C:cytosol"/>
    <property type="evidence" value="ECO:0007669"/>
    <property type="project" value="TreeGrafter"/>
</dbReference>
<keyword evidence="3 7" id="KW-0547">Nucleotide-binding</keyword>
<keyword evidence="7" id="KW-0963">Cytoplasm</keyword>
<keyword evidence="4 7" id="KW-0418">Kinase</keyword>
<dbReference type="CDD" id="cd00464">
    <property type="entry name" value="SK"/>
    <property type="match status" value="1"/>
</dbReference>
<organism evidence="8 9">
    <name type="scientific">Novosphingobium sediminis</name>
    <dbReference type="NCBI Taxonomy" id="707214"/>
    <lineage>
        <taxon>Bacteria</taxon>
        <taxon>Pseudomonadati</taxon>
        <taxon>Pseudomonadota</taxon>
        <taxon>Alphaproteobacteria</taxon>
        <taxon>Sphingomonadales</taxon>
        <taxon>Sphingomonadaceae</taxon>
        <taxon>Novosphingobium</taxon>
    </lineage>
</organism>
<reference evidence="8 9" key="1">
    <citation type="submission" date="2019-07" db="EMBL/GenBank/DDBJ databases">
        <title>Whole genome shotgun sequence of Novosphingobium sediminis NBRC 106119.</title>
        <authorList>
            <person name="Hosoyama A."/>
            <person name="Uohara A."/>
            <person name="Ohji S."/>
            <person name="Ichikawa N."/>
        </authorList>
    </citation>
    <scope>NUCLEOTIDE SEQUENCE [LARGE SCALE GENOMIC DNA]</scope>
    <source>
        <strain evidence="8 9">NBRC 106119</strain>
    </source>
</reference>
<keyword evidence="2 7" id="KW-0808">Transferase</keyword>
<evidence type="ECO:0000256" key="1">
    <source>
        <dbReference type="ARBA" id="ARBA00022605"/>
    </source>
</evidence>
<comment type="pathway">
    <text evidence="7">Metabolic intermediate biosynthesis; chorismate biosynthesis; chorismate from D-erythrose 4-phosphate and phosphoenolpyruvate: step 5/7.</text>
</comment>
<comment type="function">
    <text evidence="7">Catalyzes the specific phosphorylation of the 3-hydroxyl group of shikimic acid using ATP as a cosubstrate.</text>
</comment>
<dbReference type="OrthoDB" id="9800332at2"/>
<evidence type="ECO:0000256" key="7">
    <source>
        <dbReference type="HAMAP-Rule" id="MF_00109"/>
    </source>
</evidence>
<dbReference type="PRINTS" id="PR01100">
    <property type="entry name" value="SHIKIMTKNASE"/>
</dbReference>
<feature type="binding site" evidence="7">
    <location>
        <begin position="35"/>
        <end position="40"/>
    </location>
    <ligand>
        <name>ATP</name>
        <dbReference type="ChEBI" id="CHEBI:30616"/>
    </ligand>
</feature>
<feature type="binding site" evidence="7">
    <location>
        <position position="164"/>
    </location>
    <ligand>
        <name>substrate</name>
    </ligand>
</feature>
<dbReference type="AlphaFoldDB" id="A0A512AFB1"/>
<dbReference type="RefSeq" id="WP_147157771.1">
    <property type="nucleotide sequence ID" value="NZ_BJYR01000001.1"/>
</dbReference>
<protein>
    <recommendedName>
        <fullName evidence="7">Shikimate kinase</fullName>
        <shortName evidence="7">SK</shortName>
        <ecNumber evidence="7">2.7.1.71</ecNumber>
    </recommendedName>
</protein>
<dbReference type="PANTHER" id="PTHR21087">
    <property type="entry name" value="SHIKIMATE KINASE"/>
    <property type="match status" value="1"/>
</dbReference>
<evidence type="ECO:0000256" key="3">
    <source>
        <dbReference type="ARBA" id="ARBA00022741"/>
    </source>
</evidence>
<dbReference type="GO" id="GO:0009073">
    <property type="term" value="P:aromatic amino acid family biosynthetic process"/>
    <property type="evidence" value="ECO:0007669"/>
    <property type="project" value="UniProtKB-KW"/>
</dbReference>
<keyword evidence="9" id="KW-1185">Reference proteome</keyword>
<dbReference type="EMBL" id="BJYR01000001">
    <property type="protein sequence ID" value="GEN98393.1"/>
    <property type="molecule type" value="Genomic_DNA"/>
</dbReference>
<feature type="binding site" evidence="7">
    <location>
        <position position="107"/>
    </location>
    <ligand>
        <name>substrate</name>
    </ligand>
</feature>
<dbReference type="GO" id="GO:0000287">
    <property type="term" value="F:magnesium ion binding"/>
    <property type="evidence" value="ECO:0007669"/>
    <property type="project" value="UniProtKB-UniRule"/>
</dbReference>
<keyword evidence="5 7" id="KW-0067">ATP-binding</keyword>
<evidence type="ECO:0000256" key="2">
    <source>
        <dbReference type="ARBA" id="ARBA00022679"/>
    </source>
</evidence>
<dbReference type="SUPFAM" id="SSF52540">
    <property type="entry name" value="P-loop containing nucleoside triphosphate hydrolases"/>
    <property type="match status" value="1"/>
</dbReference>
<dbReference type="EC" id="2.7.1.71" evidence="7"/>
<dbReference type="GO" id="GO:0009423">
    <property type="term" value="P:chorismate biosynthetic process"/>
    <property type="evidence" value="ECO:0007669"/>
    <property type="project" value="UniProtKB-UniRule"/>
</dbReference>
<dbReference type="HAMAP" id="MF_00109">
    <property type="entry name" value="Shikimate_kinase"/>
    <property type="match status" value="1"/>
</dbReference>
<proteinExistence type="inferred from homology"/>
<evidence type="ECO:0000256" key="4">
    <source>
        <dbReference type="ARBA" id="ARBA00022777"/>
    </source>
</evidence>
<feature type="binding site" evidence="7">
    <location>
        <position position="81"/>
    </location>
    <ligand>
        <name>substrate</name>
    </ligand>
</feature>
<evidence type="ECO:0000256" key="6">
    <source>
        <dbReference type="ARBA" id="ARBA00023141"/>
    </source>
</evidence>
<comment type="cofactor">
    <cofactor evidence="7">
        <name>Mg(2+)</name>
        <dbReference type="ChEBI" id="CHEBI:18420"/>
    </cofactor>
    <text evidence="7">Binds 1 Mg(2+) ion per subunit.</text>
</comment>
<keyword evidence="6 7" id="KW-0057">Aromatic amino acid biosynthesis</keyword>
<evidence type="ECO:0000256" key="5">
    <source>
        <dbReference type="ARBA" id="ARBA00022840"/>
    </source>
</evidence>
<evidence type="ECO:0000313" key="9">
    <source>
        <dbReference type="Proteomes" id="UP000321464"/>
    </source>
</evidence>
<comment type="catalytic activity">
    <reaction evidence="7">
        <text>shikimate + ATP = 3-phosphoshikimate + ADP + H(+)</text>
        <dbReference type="Rhea" id="RHEA:13121"/>
        <dbReference type="ChEBI" id="CHEBI:15378"/>
        <dbReference type="ChEBI" id="CHEBI:30616"/>
        <dbReference type="ChEBI" id="CHEBI:36208"/>
        <dbReference type="ChEBI" id="CHEBI:145989"/>
        <dbReference type="ChEBI" id="CHEBI:456216"/>
        <dbReference type="EC" id="2.7.1.71"/>
    </reaction>
</comment>
<dbReference type="InterPro" id="IPR031322">
    <property type="entry name" value="Shikimate/glucono_kinase"/>
</dbReference>
<comment type="subunit">
    <text evidence="7">Monomer.</text>
</comment>
<dbReference type="Gene3D" id="3.40.50.300">
    <property type="entry name" value="P-loop containing nucleotide triphosphate hydrolases"/>
    <property type="match status" value="1"/>
</dbReference>
<accession>A0A512AFB1</accession>
<feature type="binding site" evidence="7">
    <location>
        <position position="57"/>
    </location>
    <ligand>
        <name>substrate</name>
    </ligand>
</feature>
<dbReference type="InterPro" id="IPR000623">
    <property type="entry name" value="Shikimate_kinase/TSH1"/>
</dbReference>
<dbReference type="InterPro" id="IPR027417">
    <property type="entry name" value="P-loop_NTPase"/>
</dbReference>
<sequence>MEHDDNASGPASPNTAIQRLAARIDRPIVLVGMMGVGKTTVGRRLAAMLNVPFCDADEEIEKAAQMSIPEIFTQFGEPYFRSGERRVIARLVGEDGAPERRVLATGGGAFVDPETRALILKRAIAVWLDSDIDTLVARVGRKGNRPLLRNGNPREILTRLKDERGPAYAQAPIHVKSGNQPHQATAMTILKAIDAWL</sequence>
<comment type="similarity">
    <text evidence="7">Belongs to the shikimate kinase family.</text>
</comment>
<keyword evidence="7" id="KW-0479">Metal-binding</keyword>
<gene>
    <name evidence="7 8" type="primary">aroK</name>
    <name evidence="8" type="ORF">NSE01_02260</name>
</gene>
<feature type="binding site" evidence="7">
    <location>
        <position position="180"/>
    </location>
    <ligand>
        <name>ATP</name>
        <dbReference type="ChEBI" id="CHEBI:30616"/>
    </ligand>
</feature>
<keyword evidence="7" id="KW-0460">Magnesium</keyword>
<name>A0A512AFB1_9SPHN</name>
<feature type="binding site" evidence="7">
    <location>
        <position position="39"/>
    </location>
    <ligand>
        <name>Mg(2+)</name>
        <dbReference type="ChEBI" id="CHEBI:18420"/>
    </ligand>
</feature>
<feature type="binding site" evidence="7">
    <location>
        <position position="145"/>
    </location>
    <ligand>
        <name>ATP</name>
        <dbReference type="ChEBI" id="CHEBI:30616"/>
    </ligand>
</feature>